<proteinExistence type="predicted"/>
<name>A0ABW1YDH6_9DEIO</name>
<accession>A0ABW1YDH6</accession>
<dbReference type="RefSeq" id="WP_380083098.1">
    <property type="nucleotide sequence ID" value="NZ_JBHSWD010000001.1"/>
</dbReference>
<gene>
    <name evidence="1" type="ORF">ACFP81_08770</name>
</gene>
<sequence>MSDSLVQVRPAEYGAVAQAMTAAVRGQWTFREADVARAQAAWSCQGAYALLGEFPGQPACLRLQLAGSPQPLTALLRAAGQAVPRHARLLAVVREDWAEQRAALEGAGWRQTWASWGRIWTWAASTISRLNP</sequence>
<evidence type="ECO:0000313" key="2">
    <source>
        <dbReference type="Proteomes" id="UP001596297"/>
    </source>
</evidence>
<protein>
    <submittedName>
        <fullName evidence="1">Uncharacterized protein</fullName>
    </submittedName>
</protein>
<keyword evidence="2" id="KW-1185">Reference proteome</keyword>
<organism evidence="1 2">
    <name type="scientific">Deinococcus lacus</name>
    <dbReference type="NCBI Taxonomy" id="392561"/>
    <lineage>
        <taxon>Bacteria</taxon>
        <taxon>Thermotogati</taxon>
        <taxon>Deinococcota</taxon>
        <taxon>Deinococci</taxon>
        <taxon>Deinococcales</taxon>
        <taxon>Deinococcaceae</taxon>
        <taxon>Deinococcus</taxon>
    </lineage>
</organism>
<dbReference type="Proteomes" id="UP001596297">
    <property type="component" value="Unassembled WGS sequence"/>
</dbReference>
<reference evidence="2" key="1">
    <citation type="journal article" date="2019" name="Int. J. Syst. Evol. Microbiol.">
        <title>The Global Catalogue of Microorganisms (GCM) 10K type strain sequencing project: providing services to taxonomists for standard genome sequencing and annotation.</title>
        <authorList>
            <consortium name="The Broad Institute Genomics Platform"/>
            <consortium name="The Broad Institute Genome Sequencing Center for Infectious Disease"/>
            <person name="Wu L."/>
            <person name="Ma J."/>
        </authorList>
    </citation>
    <scope>NUCLEOTIDE SEQUENCE [LARGE SCALE GENOMIC DNA]</scope>
    <source>
        <strain evidence="2">CGMCC 1.15772</strain>
    </source>
</reference>
<comment type="caution">
    <text evidence="1">The sequence shown here is derived from an EMBL/GenBank/DDBJ whole genome shotgun (WGS) entry which is preliminary data.</text>
</comment>
<evidence type="ECO:0000313" key="1">
    <source>
        <dbReference type="EMBL" id="MFC6592083.1"/>
    </source>
</evidence>
<dbReference type="EMBL" id="JBHSWD010000001">
    <property type="protein sequence ID" value="MFC6592083.1"/>
    <property type="molecule type" value="Genomic_DNA"/>
</dbReference>